<comment type="caution">
    <text evidence="4">The sequence shown here is derived from an EMBL/GenBank/DDBJ whole genome shotgun (WGS) entry which is preliminary data.</text>
</comment>
<dbReference type="GO" id="GO:0003723">
    <property type="term" value="F:RNA binding"/>
    <property type="evidence" value="ECO:0007669"/>
    <property type="project" value="InterPro"/>
</dbReference>
<evidence type="ECO:0000256" key="2">
    <source>
        <dbReference type="SAM" id="MobiDB-lite"/>
    </source>
</evidence>
<dbReference type="PIRSF" id="PIRSF003025">
    <property type="entry name" value="eIF5A"/>
    <property type="match status" value="1"/>
</dbReference>
<dbReference type="GeneID" id="30154438"/>
<comment type="similarity">
    <text evidence="1">Belongs to the eIF-5A family.</text>
</comment>
<dbReference type="InterPro" id="IPR020189">
    <property type="entry name" value="IF5A_C"/>
</dbReference>
<dbReference type="SUPFAM" id="SSF50104">
    <property type="entry name" value="Translation proteins SH3-like domain"/>
    <property type="match status" value="1"/>
</dbReference>
<dbReference type="STRING" id="1295533.A0A1E3HXK8"/>
<proteinExistence type="inferred from homology"/>
<comment type="function">
    <text evidence="1">Translation factor that promotes translation elongation and termination, particularly upon ribosome stalling at specific amino acid sequence contexts. Binds between the exit (E) and peptidyl (P) site of the ribosome and promotes rescue of stalled ribosome: specifically required for efficient translation of polyproline-containing peptides as well as other motifs that stall the ribosome. Acts as ribosome quality control (RQC) cofactor by joining the RQC complex to facilitate peptidyl transfer during CAT tailing step.</text>
</comment>
<dbReference type="SUPFAM" id="SSF50249">
    <property type="entry name" value="Nucleic acid-binding proteins"/>
    <property type="match status" value="1"/>
</dbReference>
<dbReference type="InterPro" id="IPR048670">
    <property type="entry name" value="IF5A-like_N"/>
</dbReference>
<dbReference type="Proteomes" id="UP000094065">
    <property type="component" value="Unassembled WGS sequence"/>
</dbReference>
<dbReference type="InterPro" id="IPR001884">
    <property type="entry name" value="IF5A-like"/>
</dbReference>
<dbReference type="GO" id="GO:0003746">
    <property type="term" value="F:translation elongation factor activity"/>
    <property type="evidence" value="ECO:0007669"/>
    <property type="project" value="UniProtKB-UniRule"/>
</dbReference>
<dbReference type="GO" id="GO:0043022">
    <property type="term" value="F:ribosome binding"/>
    <property type="evidence" value="ECO:0007669"/>
    <property type="project" value="UniProtKB-UniRule"/>
</dbReference>
<keyword evidence="5" id="KW-1185">Reference proteome</keyword>
<dbReference type="NCBIfam" id="TIGR00037">
    <property type="entry name" value="eIF_5A"/>
    <property type="match status" value="1"/>
</dbReference>
<evidence type="ECO:0000313" key="5">
    <source>
        <dbReference type="Proteomes" id="UP000094065"/>
    </source>
</evidence>
<protein>
    <recommendedName>
        <fullName evidence="1">Eukaryotic translation initiation factor 5A</fullName>
        <shortName evidence="1">eIF-5A</shortName>
    </recommendedName>
</protein>
<feature type="domain" description="Translation initiation factor 5A C-terminal" evidence="3">
    <location>
        <begin position="86"/>
        <end position="154"/>
    </location>
</feature>
<dbReference type="Gene3D" id="2.40.50.140">
    <property type="entry name" value="Nucleic acid-binding proteins"/>
    <property type="match status" value="1"/>
</dbReference>
<dbReference type="EMBL" id="AWGJ01000004">
    <property type="protein sequence ID" value="ODN81029.1"/>
    <property type="molecule type" value="Genomic_DNA"/>
</dbReference>
<dbReference type="GO" id="GO:0045905">
    <property type="term" value="P:positive regulation of translational termination"/>
    <property type="evidence" value="ECO:0007669"/>
    <property type="project" value="UniProtKB-UniRule"/>
</dbReference>
<dbReference type="PANTHER" id="PTHR11673">
    <property type="entry name" value="TRANSLATION INITIATION FACTOR 5A FAMILY MEMBER"/>
    <property type="match status" value="1"/>
</dbReference>
<evidence type="ECO:0000256" key="1">
    <source>
        <dbReference type="RuleBase" id="RU362005"/>
    </source>
</evidence>
<evidence type="ECO:0000259" key="3">
    <source>
        <dbReference type="SMART" id="SM01376"/>
    </source>
</evidence>
<keyword evidence="1" id="KW-0385">Hypusine</keyword>
<organism evidence="4 5">
    <name type="scientific">Cryptococcus amylolentus CBS 6039</name>
    <dbReference type="NCBI Taxonomy" id="1295533"/>
    <lineage>
        <taxon>Eukaryota</taxon>
        <taxon>Fungi</taxon>
        <taxon>Dikarya</taxon>
        <taxon>Basidiomycota</taxon>
        <taxon>Agaricomycotina</taxon>
        <taxon>Tremellomycetes</taxon>
        <taxon>Tremellales</taxon>
        <taxon>Cryptococcaceae</taxon>
        <taxon>Cryptococcus</taxon>
    </lineage>
</organism>
<feature type="compositionally biased region" description="Basic residues" evidence="2">
    <location>
        <begin position="1"/>
        <end position="10"/>
    </location>
</feature>
<dbReference type="InterPro" id="IPR008991">
    <property type="entry name" value="Translation_prot_SH3-like_sf"/>
</dbReference>
<dbReference type="RefSeq" id="XP_018995595.1">
    <property type="nucleotide sequence ID" value="XM_019136926.1"/>
</dbReference>
<reference evidence="4 5" key="1">
    <citation type="submission" date="2016-06" db="EMBL/GenBank/DDBJ databases">
        <title>Evolution of pathogenesis and genome organization in the Tremellales.</title>
        <authorList>
            <person name="Cuomo C."/>
            <person name="Litvintseva A."/>
            <person name="Heitman J."/>
            <person name="Chen Y."/>
            <person name="Sun S."/>
            <person name="Springer D."/>
            <person name="Dromer F."/>
            <person name="Young S."/>
            <person name="Zeng Q."/>
            <person name="Chapman S."/>
            <person name="Gujja S."/>
            <person name="Saif S."/>
            <person name="Birren B."/>
        </authorList>
    </citation>
    <scope>NUCLEOTIDE SEQUENCE [LARGE SCALE GENOMIC DNA]</scope>
    <source>
        <strain evidence="4 5">CBS 6039</strain>
    </source>
</reference>
<dbReference type="OrthoDB" id="9975114at2759"/>
<dbReference type="InterPro" id="IPR014722">
    <property type="entry name" value="Rib_uL2_dom2"/>
</dbReference>
<keyword evidence="1" id="KW-0648">Protein biosynthesis</keyword>
<sequence>MRLPIPHHPHLPSSKMAHHPNNDTYPVQFSALKKSNYVVLHNVPCKITDISTKHGEAEVHIVSVDIFTGKKYEDTVPSTQVMQVPNVTHEEYLLASIDDDDVLVLEHGAEGVPKYIKLPPGKLGEQITSNFHMDKTIVVVVLGAMGGEQVVSQKVT</sequence>
<feature type="region of interest" description="Disordered" evidence="2">
    <location>
        <begin position="1"/>
        <end position="22"/>
    </location>
</feature>
<dbReference type="AlphaFoldDB" id="A0A1E3HXK8"/>
<gene>
    <name evidence="4" type="ORF">L202_03129</name>
</gene>
<accession>A0A1E3HXK8</accession>
<dbReference type="Gene3D" id="2.30.30.30">
    <property type="match status" value="1"/>
</dbReference>
<keyword evidence="4" id="KW-0251">Elongation factor</keyword>
<name>A0A1E3HXK8_9TREE</name>
<comment type="PTM">
    <text evidence="1">eIF-5A seems to be the only eukaryotic protein to have a hypusine residue which is a post-translational modification of a lysine by the addition of a butylamino group.</text>
</comment>
<dbReference type="SMART" id="SM01376">
    <property type="entry name" value="eIF-5a"/>
    <property type="match status" value="1"/>
</dbReference>
<dbReference type="GO" id="GO:0045901">
    <property type="term" value="P:positive regulation of translational elongation"/>
    <property type="evidence" value="ECO:0007669"/>
    <property type="project" value="UniProtKB-UniRule"/>
</dbReference>
<evidence type="ECO:0000313" key="4">
    <source>
        <dbReference type="EMBL" id="ODN81029.1"/>
    </source>
</evidence>
<dbReference type="Pfam" id="PF01287">
    <property type="entry name" value="eIF-5a"/>
    <property type="match status" value="1"/>
</dbReference>
<dbReference type="InterPro" id="IPR012340">
    <property type="entry name" value="NA-bd_OB-fold"/>
</dbReference>
<dbReference type="Pfam" id="PF21485">
    <property type="entry name" value="IF5A-like_N"/>
    <property type="match status" value="1"/>
</dbReference>